<dbReference type="RefSeq" id="WP_069321085.1">
    <property type="nucleotide sequence ID" value="NZ_MDDS01000035.1"/>
</dbReference>
<evidence type="ECO:0000256" key="4">
    <source>
        <dbReference type="ARBA" id="ARBA00022692"/>
    </source>
</evidence>
<keyword evidence="6 7" id="KW-0472">Membrane</keyword>
<dbReference type="NCBIfam" id="NF006520">
    <property type="entry name" value="PRK08965.1-4"/>
    <property type="match status" value="1"/>
</dbReference>
<reference evidence="8 9" key="1">
    <citation type="submission" date="2016-08" db="EMBL/GenBank/DDBJ databases">
        <title>Draft genome of the agarase producing Sphingomonas sp. MCT13.</title>
        <authorList>
            <person name="D'Andrea M.M."/>
            <person name="Rossolini G.M."/>
            <person name="Thaller M.C."/>
        </authorList>
    </citation>
    <scope>NUCLEOTIDE SEQUENCE [LARGE SCALE GENOMIC DNA]</scope>
    <source>
        <strain evidence="8 9">MCT13</strain>
    </source>
</reference>
<gene>
    <name evidence="8" type="ORF">BFL28_03415</name>
</gene>
<organism evidence="8 9">
    <name type="scientific">Sphingomonas turrisvirgatae</name>
    <dbReference type="NCBI Taxonomy" id="1888892"/>
    <lineage>
        <taxon>Bacteria</taxon>
        <taxon>Pseudomonadati</taxon>
        <taxon>Pseudomonadota</taxon>
        <taxon>Alphaproteobacteria</taxon>
        <taxon>Sphingomonadales</taxon>
        <taxon>Sphingomonadaceae</taxon>
        <taxon>Sphingomonas</taxon>
    </lineage>
</organism>
<comment type="caution">
    <text evidence="8">The sequence shown here is derived from an EMBL/GenBank/DDBJ whole genome shotgun (WGS) entry which is preliminary data.</text>
</comment>
<evidence type="ECO:0000313" key="9">
    <source>
        <dbReference type="Proteomes" id="UP000094487"/>
    </source>
</evidence>
<evidence type="ECO:0000256" key="5">
    <source>
        <dbReference type="ARBA" id="ARBA00022989"/>
    </source>
</evidence>
<protein>
    <submittedName>
        <fullName evidence="8">Na+/H+ antiporter subunit E</fullName>
    </submittedName>
</protein>
<evidence type="ECO:0000256" key="2">
    <source>
        <dbReference type="ARBA" id="ARBA00006228"/>
    </source>
</evidence>
<dbReference type="Pfam" id="PF01899">
    <property type="entry name" value="MNHE"/>
    <property type="match status" value="1"/>
</dbReference>
<dbReference type="OrthoDB" id="9807187at2"/>
<evidence type="ECO:0000256" key="1">
    <source>
        <dbReference type="ARBA" id="ARBA00004651"/>
    </source>
</evidence>
<dbReference type="Proteomes" id="UP000094487">
    <property type="component" value="Unassembled WGS sequence"/>
</dbReference>
<keyword evidence="9" id="KW-1185">Reference proteome</keyword>
<accession>A0A1E3LVW5</accession>
<name>A0A1E3LVW5_9SPHN</name>
<proteinExistence type="inferred from homology"/>
<dbReference type="EMBL" id="MDDS01000035">
    <property type="protein sequence ID" value="ODP37275.1"/>
    <property type="molecule type" value="Genomic_DNA"/>
</dbReference>
<dbReference type="PIRSF" id="PIRSF019239">
    <property type="entry name" value="MrpE"/>
    <property type="match status" value="1"/>
</dbReference>
<dbReference type="AlphaFoldDB" id="A0A1E3LVW5"/>
<evidence type="ECO:0000256" key="3">
    <source>
        <dbReference type="ARBA" id="ARBA00022475"/>
    </source>
</evidence>
<dbReference type="STRING" id="1888892.BFL28_03415"/>
<dbReference type="GO" id="GO:0005886">
    <property type="term" value="C:plasma membrane"/>
    <property type="evidence" value="ECO:0007669"/>
    <property type="project" value="UniProtKB-SubCell"/>
</dbReference>
<evidence type="ECO:0000256" key="6">
    <source>
        <dbReference type="ARBA" id="ARBA00023136"/>
    </source>
</evidence>
<dbReference type="InterPro" id="IPR002758">
    <property type="entry name" value="Cation_antiport_E"/>
</dbReference>
<keyword evidence="4 7" id="KW-0812">Transmembrane</keyword>
<comment type="subcellular location">
    <subcellularLocation>
        <location evidence="1">Cell membrane</location>
        <topology evidence="1">Multi-pass membrane protein</topology>
    </subcellularLocation>
</comment>
<evidence type="ECO:0000256" key="7">
    <source>
        <dbReference type="SAM" id="Phobius"/>
    </source>
</evidence>
<sequence length="162" mass="18338">MTRFLPHPFLAAALLLVWLLLTQSFSPGQVLLGSLVAWLASLAFAALRPDETRKIRLRPAFRLAGLVATDILRSNLAVASIVMSRRADRVSGFVRVPIDLTHRDALALLALIITMTPGTLWVDFDRRSGRLLIHVLDLVDESEWVRLIKGRYERLLMEMFHQ</sequence>
<comment type="similarity">
    <text evidence="2">Belongs to the CPA3 antiporters (TC 2.A.63) subunit E family.</text>
</comment>
<keyword evidence="5 7" id="KW-1133">Transmembrane helix</keyword>
<dbReference type="GO" id="GO:0008324">
    <property type="term" value="F:monoatomic cation transmembrane transporter activity"/>
    <property type="evidence" value="ECO:0007669"/>
    <property type="project" value="InterPro"/>
</dbReference>
<feature type="transmembrane region" description="Helical" evidence="7">
    <location>
        <begin position="105"/>
        <end position="122"/>
    </location>
</feature>
<dbReference type="PANTHER" id="PTHR34584:SF1">
    <property type="entry name" value="NA(+)_H(+) ANTIPORTER SUBUNIT E1"/>
    <property type="match status" value="1"/>
</dbReference>
<keyword evidence="3" id="KW-1003">Cell membrane</keyword>
<evidence type="ECO:0000313" key="8">
    <source>
        <dbReference type="EMBL" id="ODP37275.1"/>
    </source>
</evidence>
<dbReference type="PANTHER" id="PTHR34584">
    <property type="entry name" value="NA(+)/H(+) ANTIPORTER SUBUNIT E1"/>
    <property type="match status" value="1"/>
</dbReference>